<organism evidence="2">
    <name type="scientific">Rhodosorus marinus</name>
    <dbReference type="NCBI Taxonomy" id="101924"/>
    <lineage>
        <taxon>Eukaryota</taxon>
        <taxon>Rhodophyta</taxon>
        <taxon>Stylonematophyceae</taxon>
        <taxon>Stylonematales</taxon>
        <taxon>Stylonemataceae</taxon>
        <taxon>Rhodosorus</taxon>
    </lineage>
</organism>
<feature type="region of interest" description="Disordered" evidence="1">
    <location>
        <begin position="153"/>
        <end position="305"/>
    </location>
</feature>
<dbReference type="EMBL" id="HBHW01008367">
    <property type="protein sequence ID" value="CAE0038356.1"/>
    <property type="molecule type" value="Transcribed_RNA"/>
</dbReference>
<dbReference type="AlphaFoldDB" id="A0A7S2ZFN9"/>
<feature type="region of interest" description="Disordered" evidence="1">
    <location>
        <begin position="1"/>
        <end position="112"/>
    </location>
</feature>
<reference evidence="2" key="1">
    <citation type="submission" date="2021-01" db="EMBL/GenBank/DDBJ databases">
        <authorList>
            <person name="Corre E."/>
            <person name="Pelletier E."/>
            <person name="Niang G."/>
            <person name="Scheremetjew M."/>
            <person name="Finn R."/>
            <person name="Kale V."/>
            <person name="Holt S."/>
            <person name="Cochrane G."/>
            <person name="Meng A."/>
            <person name="Brown T."/>
            <person name="Cohen L."/>
        </authorList>
    </citation>
    <scope>NUCLEOTIDE SEQUENCE</scope>
    <source>
        <strain evidence="2">CCMP 769</strain>
    </source>
</reference>
<feature type="compositionally biased region" description="Basic and acidic residues" evidence="1">
    <location>
        <begin position="237"/>
        <end position="250"/>
    </location>
</feature>
<evidence type="ECO:0000256" key="1">
    <source>
        <dbReference type="SAM" id="MobiDB-lite"/>
    </source>
</evidence>
<sequence>MVEGSQTSPTRRASTRESANGSTQTAESIEKKMASLSYSFSQNMPAPRKKKSPFERNFPELGASDKPAGLNLDSQNRLQSASKDSETRSSLRLNSAPAAGQKTAAERVSSTPIRSATAAEVVAYRRKPSSAPVPKPGRNSELELFSKLVPTTSAVPRSSKLSGVNSNLGKFPESSKNAQSNRVKPTNLKTNSTHSLGSGGMVVLGSNANDGRKGSGGLMKLRPTSSTTTSSSLRGSQKSERDVALEKKSEQQPTGPVSTSEISPEPVTLPPPQQSEAVVEPALDKTQSQDSNHGPAEESSFGVQSSFKYPMGSPFQFRDQVESLKRQQSSRAERLVFVNGYRRWSCVCPIGCANFLPCSVSFAPDPHFGDPFGSEGQKDDSAPVDMSAFSSSANSPLYMPSARSAGDESVPEGVEGDGDVDESVLPPLPNADDHHEFESVLRQMGWTPEEEDDDRSHGNQESGKQKWLRSFGASSSSARSSSGAREPHQLYIK</sequence>
<evidence type="ECO:0000313" key="2">
    <source>
        <dbReference type="EMBL" id="CAE0038356.1"/>
    </source>
</evidence>
<proteinExistence type="predicted"/>
<feature type="compositionally biased region" description="Polar residues" evidence="1">
    <location>
        <begin position="72"/>
        <end position="82"/>
    </location>
</feature>
<name>A0A7S2ZFN9_9RHOD</name>
<gene>
    <name evidence="2" type="ORF">RMAR00112_LOCUS6314</name>
</gene>
<protein>
    <submittedName>
        <fullName evidence="2">Uncharacterized protein</fullName>
    </submittedName>
</protein>
<accession>A0A7S2ZFN9</accession>
<feature type="compositionally biased region" description="Polar residues" evidence="1">
    <location>
        <begin position="251"/>
        <end position="262"/>
    </location>
</feature>
<feature type="compositionally biased region" description="Polar residues" evidence="1">
    <location>
        <begin position="153"/>
        <end position="194"/>
    </location>
</feature>
<feature type="compositionally biased region" description="Low complexity" evidence="1">
    <location>
        <begin position="469"/>
        <end position="484"/>
    </location>
</feature>
<feature type="region of interest" description="Disordered" evidence="1">
    <location>
        <begin position="370"/>
        <end position="493"/>
    </location>
</feature>
<feature type="compositionally biased region" description="Polar residues" evidence="1">
    <location>
        <begin position="1"/>
        <end position="27"/>
    </location>
</feature>